<dbReference type="Pfam" id="PF02585">
    <property type="entry name" value="PIG-L"/>
    <property type="match status" value="1"/>
</dbReference>
<dbReference type="Pfam" id="PF05401">
    <property type="entry name" value="NodS"/>
    <property type="match status" value="1"/>
</dbReference>
<comment type="caution">
    <text evidence="2">The sequence shown here is derived from an EMBL/GenBank/DDBJ whole genome shotgun (WGS) entry which is preliminary data.</text>
</comment>
<dbReference type="SUPFAM" id="SSF102588">
    <property type="entry name" value="LmbE-like"/>
    <property type="match status" value="1"/>
</dbReference>
<dbReference type="OrthoDB" id="116799at2"/>
<keyword evidence="2" id="KW-0489">Methyltransferase</keyword>
<keyword evidence="1" id="KW-0862">Zinc</keyword>
<name>A0A4Z1E0P6_9MICO</name>
<protein>
    <submittedName>
        <fullName evidence="2">Methyltransferase type 12</fullName>
    </submittedName>
</protein>
<dbReference type="GO" id="GO:0016137">
    <property type="term" value="P:glycoside metabolic process"/>
    <property type="evidence" value="ECO:0007669"/>
    <property type="project" value="UniProtKB-ARBA"/>
</dbReference>
<dbReference type="Gene3D" id="3.40.50.10320">
    <property type="entry name" value="LmbE-like"/>
    <property type="match status" value="1"/>
</dbReference>
<sequence length="453" mass="48575">MVTFDAREPGTPAGTWLANPRLAALPTLGLPGRGVLVLAAHPDDETLGAGGLLAELDLRGRAATVLVATDGGAGAASVAARAAELRGALGELTPAAELHTLDVADGGLREARAEVAARLADLVRERADGDDPVRLVVAPWRGDGHRDHRVLGEIAADLARSHGLPLWEYPIWLWHWADPTTPEVPWPSMRRLTVSGESAARRARALDAYPSQVAGPSAVVPHDLRRVTGRGADTYVVTEPERGGDESADPTDVTAEFFDATYERREDPWGFTSRWYEERKRALTLAVLPERRFARAFEVGCSIGVLTADLSERCDDLLAVDVAAEAIARARTRVGERPGLRLEVADVTRDVPPGPFDLVVLSEVLYYFSAPTLRTFLARIAPTLAEGAVVVGCHWRHPVDGYAASGDDVQRELVSALVASRGAVEIATYRDEDVSLVVLSLDGRSVAGRTGLL</sequence>
<dbReference type="GO" id="GO:0009312">
    <property type="term" value="P:oligosaccharide biosynthetic process"/>
    <property type="evidence" value="ECO:0007669"/>
    <property type="project" value="InterPro"/>
</dbReference>
<dbReference type="AlphaFoldDB" id="A0A4Z1E0P6"/>
<dbReference type="EMBL" id="RHPJ01000002">
    <property type="protein sequence ID" value="TGO05416.1"/>
    <property type="molecule type" value="Genomic_DNA"/>
</dbReference>
<keyword evidence="3" id="KW-1185">Reference proteome</keyword>
<dbReference type="Gene3D" id="3.40.50.150">
    <property type="entry name" value="Vaccinia Virus protein VP39"/>
    <property type="match status" value="1"/>
</dbReference>
<dbReference type="PANTHER" id="PTHR43861:SF1">
    <property type="entry name" value="TRANS-ACONITATE 2-METHYLTRANSFERASE"/>
    <property type="match status" value="1"/>
</dbReference>
<keyword evidence="2" id="KW-0808">Transferase</keyword>
<dbReference type="GO" id="GO:0032259">
    <property type="term" value="P:methylation"/>
    <property type="evidence" value="ECO:0007669"/>
    <property type="project" value="UniProtKB-KW"/>
</dbReference>
<dbReference type="SUPFAM" id="SSF53335">
    <property type="entry name" value="S-adenosyl-L-methionine-dependent methyltransferases"/>
    <property type="match status" value="1"/>
</dbReference>
<reference evidence="2 3" key="1">
    <citation type="submission" date="2018-11" db="EMBL/GenBank/DDBJ databases">
        <title>Complete genome sequencing of the Actinobacteria Serinibacter sp. K3-2.</title>
        <authorList>
            <person name="Rakitin A.L."/>
            <person name="Beletsky A.V."/>
            <person name="Mardanov A.V."/>
            <person name="Ravin N.V."/>
            <person name="Gromova A.S."/>
            <person name="Filippova S.N."/>
            <person name="Gal'Chenko V.F."/>
        </authorList>
    </citation>
    <scope>NUCLEOTIDE SEQUENCE [LARGE SCALE GENOMIC DNA]</scope>
    <source>
        <strain evidence="2 3">K3-2</strain>
    </source>
</reference>
<evidence type="ECO:0000256" key="1">
    <source>
        <dbReference type="ARBA" id="ARBA00022833"/>
    </source>
</evidence>
<gene>
    <name evidence="2" type="ORF">SERN_1420</name>
</gene>
<evidence type="ECO:0000313" key="2">
    <source>
        <dbReference type="EMBL" id="TGO05416.1"/>
    </source>
</evidence>
<dbReference type="Proteomes" id="UP000297318">
    <property type="component" value="Unassembled WGS sequence"/>
</dbReference>
<evidence type="ECO:0000313" key="3">
    <source>
        <dbReference type="Proteomes" id="UP000297318"/>
    </source>
</evidence>
<organism evidence="2 3">
    <name type="scientific">Serinibacter arcticus</name>
    <dbReference type="NCBI Taxonomy" id="1655435"/>
    <lineage>
        <taxon>Bacteria</taxon>
        <taxon>Bacillati</taxon>
        <taxon>Actinomycetota</taxon>
        <taxon>Actinomycetes</taxon>
        <taxon>Micrococcales</taxon>
        <taxon>Beutenbergiaceae</taxon>
        <taxon>Serinibacter</taxon>
    </lineage>
</organism>
<dbReference type="InterPro" id="IPR029063">
    <property type="entry name" value="SAM-dependent_MTases_sf"/>
</dbReference>
<proteinExistence type="predicted"/>
<dbReference type="PANTHER" id="PTHR43861">
    <property type="entry name" value="TRANS-ACONITATE 2-METHYLTRANSFERASE-RELATED"/>
    <property type="match status" value="1"/>
</dbReference>
<dbReference type="InterPro" id="IPR003737">
    <property type="entry name" value="GlcNAc_PI_deacetylase-related"/>
</dbReference>
<dbReference type="InterPro" id="IPR008715">
    <property type="entry name" value="SAM-MeTfrase_NodS-like"/>
</dbReference>
<dbReference type="RefSeq" id="WP_135849422.1">
    <property type="nucleotide sequence ID" value="NZ_RHPJ01000002.1"/>
</dbReference>
<dbReference type="GO" id="GO:0008757">
    <property type="term" value="F:S-adenosylmethionine-dependent methyltransferase activity"/>
    <property type="evidence" value="ECO:0007669"/>
    <property type="project" value="InterPro"/>
</dbReference>
<dbReference type="InterPro" id="IPR024078">
    <property type="entry name" value="LmbE-like_dom_sf"/>
</dbReference>
<accession>A0A4Z1E0P6</accession>
<dbReference type="CDD" id="cd02440">
    <property type="entry name" value="AdoMet_MTases"/>
    <property type="match status" value="1"/>
</dbReference>